<gene>
    <name evidence="1" type="ORF">THSYN_27290</name>
</gene>
<evidence type="ECO:0000313" key="1">
    <source>
        <dbReference type="EMBL" id="AUB84275.1"/>
    </source>
</evidence>
<dbReference type="SUPFAM" id="SSF50118">
    <property type="entry name" value="Cell growth inhibitor/plasmid maintenance toxic component"/>
    <property type="match status" value="1"/>
</dbReference>
<sequence length="116" mass="12395">MNGGDVVLAPLPQADGRVKNRPTIALRRLPGFGDWLLCGVSSQLRQEIAGFDDPIRPGHTDFGTSGLKAPSLIRLGFLAVVPEAKLLGSIGALAPERHRRLLHRLSDYLGPKPLGG</sequence>
<dbReference type="InterPro" id="IPR003477">
    <property type="entry name" value="PemK-like"/>
</dbReference>
<name>A0A2K8UFE7_9GAMM</name>
<dbReference type="Proteomes" id="UP000232638">
    <property type="component" value="Chromosome"/>
</dbReference>
<dbReference type="GO" id="GO:0003677">
    <property type="term" value="F:DNA binding"/>
    <property type="evidence" value="ECO:0007669"/>
    <property type="project" value="InterPro"/>
</dbReference>
<dbReference type="AlphaFoldDB" id="A0A2K8UFE7"/>
<dbReference type="EMBL" id="CP020370">
    <property type="protein sequence ID" value="AUB84275.1"/>
    <property type="molecule type" value="Genomic_DNA"/>
</dbReference>
<accession>A0A2K8UFE7</accession>
<reference evidence="1 2" key="1">
    <citation type="submission" date="2017-03" db="EMBL/GenBank/DDBJ databases">
        <title>Complete genome sequence of Candidatus 'Thiodictyon syntrophicum' sp. nov. strain Cad16T, a photolithoautotroph purple sulfur bacterium isolated from an alpine meromictic lake.</title>
        <authorList>
            <person name="Luedin S.M."/>
            <person name="Pothier J.F."/>
            <person name="Danza F."/>
            <person name="Storelli N."/>
            <person name="Wittwer M."/>
            <person name="Tonolla M."/>
        </authorList>
    </citation>
    <scope>NUCLEOTIDE SEQUENCE [LARGE SCALE GENOMIC DNA]</scope>
    <source>
        <strain evidence="1 2">Cad16T</strain>
    </source>
</reference>
<keyword evidence="2" id="KW-1185">Reference proteome</keyword>
<evidence type="ECO:0000313" key="2">
    <source>
        <dbReference type="Proteomes" id="UP000232638"/>
    </source>
</evidence>
<organism evidence="1 2">
    <name type="scientific">Candidatus Thiodictyon syntrophicum</name>
    <dbReference type="NCBI Taxonomy" id="1166950"/>
    <lineage>
        <taxon>Bacteria</taxon>
        <taxon>Pseudomonadati</taxon>
        <taxon>Pseudomonadota</taxon>
        <taxon>Gammaproteobacteria</taxon>
        <taxon>Chromatiales</taxon>
        <taxon>Chromatiaceae</taxon>
        <taxon>Thiodictyon</taxon>
    </lineage>
</organism>
<dbReference type="Pfam" id="PF02452">
    <property type="entry name" value="PemK_toxin"/>
    <property type="match status" value="1"/>
</dbReference>
<proteinExistence type="predicted"/>
<dbReference type="OrthoDB" id="9813449at2"/>
<dbReference type="KEGG" id="tsy:THSYN_27290"/>
<protein>
    <submittedName>
        <fullName evidence="1">Transcriptional regulator</fullName>
    </submittedName>
</protein>